<proteinExistence type="predicted"/>
<dbReference type="EMBL" id="LAZR01026538">
    <property type="protein sequence ID" value="KKL68410.1"/>
    <property type="molecule type" value="Genomic_DNA"/>
</dbReference>
<evidence type="ECO:0000313" key="1">
    <source>
        <dbReference type="EMBL" id="KKL68410.1"/>
    </source>
</evidence>
<comment type="caution">
    <text evidence="1">The sequence shown here is derived from an EMBL/GenBank/DDBJ whole genome shotgun (WGS) entry which is preliminary data.</text>
</comment>
<gene>
    <name evidence="1" type="ORF">LCGC14_2125270</name>
</gene>
<reference evidence="1" key="1">
    <citation type="journal article" date="2015" name="Nature">
        <title>Complex archaea that bridge the gap between prokaryotes and eukaryotes.</title>
        <authorList>
            <person name="Spang A."/>
            <person name="Saw J.H."/>
            <person name="Jorgensen S.L."/>
            <person name="Zaremba-Niedzwiedzka K."/>
            <person name="Martijn J."/>
            <person name="Lind A.E."/>
            <person name="van Eijk R."/>
            <person name="Schleper C."/>
            <person name="Guy L."/>
            <person name="Ettema T.J."/>
        </authorList>
    </citation>
    <scope>NUCLEOTIDE SEQUENCE</scope>
</reference>
<accession>A0A0F9GG55</accession>
<organism evidence="1">
    <name type="scientific">marine sediment metagenome</name>
    <dbReference type="NCBI Taxonomy" id="412755"/>
    <lineage>
        <taxon>unclassified sequences</taxon>
        <taxon>metagenomes</taxon>
        <taxon>ecological metagenomes</taxon>
    </lineage>
</organism>
<name>A0A0F9GG55_9ZZZZ</name>
<sequence>MSTDIINFYVFYSKAPDTPPRIGTIIAKDQHQGLQVAIDRTVKEYGPDSQVTFFAFVGKINFRDLVIKEALRLVCYNDQQVIMAKASTICSKKMYDIVSQQKKIIEKLQDFVETLKNEEGE</sequence>
<dbReference type="AlphaFoldDB" id="A0A0F9GG55"/>
<protein>
    <submittedName>
        <fullName evidence="1">Uncharacterized protein</fullName>
    </submittedName>
</protein>